<feature type="region of interest" description="Disordered" evidence="1">
    <location>
        <begin position="54"/>
        <end position="74"/>
    </location>
</feature>
<dbReference type="HOGENOM" id="CLU_447616_0_0_1"/>
<feature type="region of interest" description="Disordered" evidence="1">
    <location>
        <begin position="123"/>
        <end position="178"/>
    </location>
</feature>
<gene>
    <name evidence="2" type="ORF">GLOTRDRAFT_91139</name>
</gene>
<dbReference type="Gene3D" id="2.130.10.10">
    <property type="entry name" value="YVTN repeat-like/Quinoprotein amine dehydrogenase"/>
    <property type="match status" value="1"/>
</dbReference>
<dbReference type="KEGG" id="gtr:GLOTRDRAFT_91139"/>
<name>S7S1G2_GLOTA</name>
<dbReference type="Proteomes" id="UP000030669">
    <property type="component" value="Unassembled WGS sequence"/>
</dbReference>
<dbReference type="OMA" id="MEMRIPQ"/>
<dbReference type="InterPro" id="IPR015943">
    <property type="entry name" value="WD40/YVTN_repeat-like_dom_sf"/>
</dbReference>
<feature type="compositionally biased region" description="Low complexity" evidence="1">
    <location>
        <begin position="153"/>
        <end position="165"/>
    </location>
</feature>
<feature type="compositionally biased region" description="Basic and acidic residues" evidence="1">
    <location>
        <begin position="229"/>
        <end position="242"/>
    </location>
</feature>
<dbReference type="PANTHER" id="PTHR47232">
    <property type="entry name" value="TRANSDUCIN FAMILY PROTEIN / WD-40 REPEAT FAMILY PROTEIN"/>
    <property type="match status" value="1"/>
</dbReference>
<evidence type="ECO:0000256" key="1">
    <source>
        <dbReference type="SAM" id="MobiDB-lite"/>
    </source>
</evidence>
<reference evidence="2 3" key="1">
    <citation type="journal article" date="2012" name="Science">
        <title>The Paleozoic origin of enzymatic lignin decomposition reconstructed from 31 fungal genomes.</title>
        <authorList>
            <person name="Floudas D."/>
            <person name="Binder M."/>
            <person name="Riley R."/>
            <person name="Barry K."/>
            <person name="Blanchette R.A."/>
            <person name="Henrissat B."/>
            <person name="Martinez A.T."/>
            <person name="Otillar R."/>
            <person name="Spatafora J.W."/>
            <person name="Yadav J.S."/>
            <person name="Aerts A."/>
            <person name="Benoit I."/>
            <person name="Boyd A."/>
            <person name="Carlson A."/>
            <person name="Copeland A."/>
            <person name="Coutinho P.M."/>
            <person name="de Vries R.P."/>
            <person name="Ferreira P."/>
            <person name="Findley K."/>
            <person name="Foster B."/>
            <person name="Gaskell J."/>
            <person name="Glotzer D."/>
            <person name="Gorecki P."/>
            <person name="Heitman J."/>
            <person name="Hesse C."/>
            <person name="Hori C."/>
            <person name="Igarashi K."/>
            <person name="Jurgens J.A."/>
            <person name="Kallen N."/>
            <person name="Kersten P."/>
            <person name="Kohler A."/>
            <person name="Kuees U."/>
            <person name="Kumar T.K.A."/>
            <person name="Kuo A."/>
            <person name="LaButti K."/>
            <person name="Larrondo L.F."/>
            <person name="Lindquist E."/>
            <person name="Ling A."/>
            <person name="Lombard V."/>
            <person name="Lucas S."/>
            <person name="Lundell T."/>
            <person name="Martin R."/>
            <person name="McLaughlin D.J."/>
            <person name="Morgenstern I."/>
            <person name="Morin E."/>
            <person name="Murat C."/>
            <person name="Nagy L.G."/>
            <person name="Nolan M."/>
            <person name="Ohm R.A."/>
            <person name="Patyshakuliyeva A."/>
            <person name="Rokas A."/>
            <person name="Ruiz-Duenas F.J."/>
            <person name="Sabat G."/>
            <person name="Salamov A."/>
            <person name="Samejima M."/>
            <person name="Schmutz J."/>
            <person name="Slot J.C."/>
            <person name="St John F."/>
            <person name="Stenlid J."/>
            <person name="Sun H."/>
            <person name="Sun S."/>
            <person name="Syed K."/>
            <person name="Tsang A."/>
            <person name="Wiebenga A."/>
            <person name="Young D."/>
            <person name="Pisabarro A."/>
            <person name="Eastwood D.C."/>
            <person name="Martin F."/>
            <person name="Cullen D."/>
            <person name="Grigoriev I.V."/>
            <person name="Hibbett D.S."/>
        </authorList>
    </citation>
    <scope>NUCLEOTIDE SEQUENCE [LARGE SCALE GENOMIC DNA]</scope>
    <source>
        <strain evidence="2 3">ATCC 11539</strain>
    </source>
</reference>
<dbReference type="STRING" id="670483.S7S1G2"/>
<dbReference type="EMBL" id="KB469297">
    <property type="protein sequence ID" value="EPQ59589.1"/>
    <property type="molecule type" value="Genomic_DNA"/>
</dbReference>
<dbReference type="InterPro" id="IPR036322">
    <property type="entry name" value="WD40_repeat_dom_sf"/>
</dbReference>
<evidence type="ECO:0000313" key="3">
    <source>
        <dbReference type="Proteomes" id="UP000030669"/>
    </source>
</evidence>
<feature type="region of interest" description="Disordered" evidence="1">
    <location>
        <begin position="194"/>
        <end position="282"/>
    </location>
</feature>
<protein>
    <recommendedName>
        <fullName evidence="4">WD40 repeat-like protein</fullName>
    </recommendedName>
</protein>
<dbReference type="eggNOG" id="ENOG502SS06">
    <property type="taxonomic scope" value="Eukaryota"/>
</dbReference>
<proteinExistence type="predicted"/>
<sequence>MATKQTTDPGFDPDHAIVISDSEDDFNELPNALLPRFPVKSPFDFQVEVSGQACVSQDSPRPSEGLTMHASNDVDKDAIEKGREVISMANPSSLPSGSDVASREQVLGHRRSAALEIAETFVSAPRGAELDASDVESSGSRRCPRARPRSYVSTDTSSDSDNETSGPDEGTYLMRPRSIRESTAERILASVCEVDVPKASLGRPMASGGGVPRPQGEDSSDELSSGSSDDERPATSRRDLGTKRHKPPPQGSSFRPESTTMRKASQSCVASPPPDDDEGSSVVIPKTNFARARRVLVHRNLNQLIVTVAMRGDIQFIRDKRRITGWSMPADRRRLVEDAIVVGDTVVVGYSSGPSQISLMSLHPALEDKKPTRIDLNHAAHDNVGRMRGDTTCDARISCLSALASDRLEFLSGGYDKRVVHWTIDDSEIAATEALPIFHSGPVHALAYNGRNRAVFSSSGRTIYEMNLHKPTKTSPIRKSTPVRHIHVHAQDPNLVLLEFSGRIQMKDLDHQIQIYDVRVGSFDRSPCLRFGRDEHRTGHESTRYRRGSVFMSYFCLGYSDGSINVWDFRHKTDVTIKSRKHRPAPIVHTALFQSDVLAYGGHIVTFWPA</sequence>
<evidence type="ECO:0008006" key="4">
    <source>
        <dbReference type="Google" id="ProtNLM"/>
    </source>
</evidence>
<organism evidence="2 3">
    <name type="scientific">Gloeophyllum trabeum (strain ATCC 11539 / FP-39264 / Madison 617)</name>
    <name type="common">Brown rot fungus</name>
    <dbReference type="NCBI Taxonomy" id="670483"/>
    <lineage>
        <taxon>Eukaryota</taxon>
        <taxon>Fungi</taxon>
        <taxon>Dikarya</taxon>
        <taxon>Basidiomycota</taxon>
        <taxon>Agaricomycotina</taxon>
        <taxon>Agaricomycetes</taxon>
        <taxon>Gloeophyllales</taxon>
        <taxon>Gloeophyllaceae</taxon>
        <taxon>Gloeophyllum</taxon>
    </lineage>
</organism>
<dbReference type="OrthoDB" id="1897642at2759"/>
<dbReference type="AlphaFoldDB" id="S7S1G2"/>
<accession>S7S1G2</accession>
<dbReference type="SUPFAM" id="SSF50978">
    <property type="entry name" value="WD40 repeat-like"/>
    <property type="match status" value="1"/>
</dbReference>
<keyword evidence="3" id="KW-1185">Reference proteome</keyword>
<feature type="compositionally biased region" description="Polar residues" evidence="1">
    <location>
        <begin position="251"/>
        <end position="269"/>
    </location>
</feature>
<dbReference type="GeneID" id="19309295"/>
<dbReference type="RefSeq" id="XP_007862533.1">
    <property type="nucleotide sequence ID" value="XM_007864342.1"/>
</dbReference>
<dbReference type="PANTHER" id="PTHR47232:SF1">
    <property type="entry name" value="TRANSDUCIN FAMILY PROTEIN _ WD-40 REPEAT FAMILY PROTEIN"/>
    <property type="match status" value="1"/>
</dbReference>
<evidence type="ECO:0000313" key="2">
    <source>
        <dbReference type="EMBL" id="EPQ59589.1"/>
    </source>
</evidence>